<sequence>MMNLAIQKEKEDPQLMEGIKDLLKESYHLAEDQMILIMNKASECSEGYLVDYFAYVEPIQEICNGIRNTLEKHLKQVDQDEEMALKMMNEAAVWYAFECIRRYYKNQANLF</sequence>
<protein>
    <submittedName>
        <fullName evidence="1">Uncharacterized protein</fullName>
    </submittedName>
</protein>
<gene>
    <name evidence="1" type="ORF">GQF01_24850</name>
</gene>
<reference evidence="1 2" key="1">
    <citation type="submission" date="2019-12" db="EMBL/GenBank/DDBJ databases">
        <title>Paenibacillus sp. nov. sp. isolated from soil.</title>
        <authorList>
            <person name="Kim J."/>
            <person name="Jeong S.E."/>
            <person name="Jung H.S."/>
            <person name="Jeon C.O."/>
        </authorList>
    </citation>
    <scope>NUCLEOTIDE SEQUENCE [LARGE SCALE GENOMIC DNA]</scope>
    <source>
        <strain evidence="1 2">5J-6</strain>
    </source>
</reference>
<name>A0A6L8V6W4_9BACL</name>
<evidence type="ECO:0000313" key="1">
    <source>
        <dbReference type="EMBL" id="MZQ85351.1"/>
    </source>
</evidence>
<accession>A0A6L8V6W4</accession>
<dbReference type="EMBL" id="WTUZ01000022">
    <property type="protein sequence ID" value="MZQ85351.1"/>
    <property type="molecule type" value="Genomic_DNA"/>
</dbReference>
<dbReference type="AlphaFoldDB" id="A0A6L8V6W4"/>
<proteinExistence type="predicted"/>
<evidence type="ECO:0000313" key="2">
    <source>
        <dbReference type="Proteomes" id="UP000481087"/>
    </source>
</evidence>
<dbReference type="Proteomes" id="UP000481087">
    <property type="component" value="Unassembled WGS sequence"/>
</dbReference>
<comment type="caution">
    <text evidence="1">The sequence shown here is derived from an EMBL/GenBank/DDBJ whole genome shotgun (WGS) entry which is preliminary data.</text>
</comment>
<keyword evidence="2" id="KW-1185">Reference proteome</keyword>
<organism evidence="1 2">
    <name type="scientific">Paenibacillus silvestris</name>
    <dbReference type="NCBI Taxonomy" id="2606219"/>
    <lineage>
        <taxon>Bacteria</taxon>
        <taxon>Bacillati</taxon>
        <taxon>Bacillota</taxon>
        <taxon>Bacilli</taxon>
        <taxon>Bacillales</taxon>
        <taxon>Paenibacillaceae</taxon>
        <taxon>Paenibacillus</taxon>
    </lineage>
</organism>